<gene>
    <name evidence="2" type="ORF">BP5553_09679</name>
</gene>
<keyword evidence="3" id="KW-1185">Reference proteome</keyword>
<dbReference type="GeneID" id="43602528"/>
<organism evidence="2 3">
    <name type="scientific">Venustampulla echinocandica</name>
    <dbReference type="NCBI Taxonomy" id="2656787"/>
    <lineage>
        <taxon>Eukaryota</taxon>
        <taxon>Fungi</taxon>
        <taxon>Dikarya</taxon>
        <taxon>Ascomycota</taxon>
        <taxon>Pezizomycotina</taxon>
        <taxon>Leotiomycetes</taxon>
        <taxon>Helotiales</taxon>
        <taxon>Pleuroascaceae</taxon>
        <taxon>Venustampulla</taxon>
    </lineage>
</organism>
<evidence type="ECO:0000313" key="2">
    <source>
        <dbReference type="EMBL" id="RDL31470.1"/>
    </source>
</evidence>
<evidence type="ECO:0000313" key="3">
    <source>
        <dbReference type="Proteomes" id="UP000254866"/>
    </source>
</evidence>
<protein>
    <submittedName>
        <fullName evidence="2">Uncharacterized protein</fullName>
    </submittedName>
</protein>
<dbReference type="AlphaFoldDB" id="A0A370TBP8"/>
<sequence>MAATSAAAPTSPMEHGDIRSASRPFKRNKDRVEKWSHGGRPKDIHLNFVEVSDKRSQPGKLRPQKQSSQLPDYDRPAAAYKKSKPSFQSMDWGYQPHDTKSRIHRKVDAVTDPNIHTSSLSKSLLELAPHHTNNKSPPIRTRVDEGFLYSFDNTGPSPLGKASSVALGGLVEKAEKKWISEQTERIVKGEYEVLDEQGEVVKGRKKGSPRQNAVKDKSKVVVDGDDDFELV</sequence>
<dbReference type="OrthoDB" id="5153521at2759"/>
<reference evidence="2 3" key="1">
    <citation type="journal article" date="2018" name="IMA Fungus">
        <title>IMA Genome-F 9: Draft genome sequence of Annulohypoxylon stygium, Aspergillus mulundensis, Berkeleyomyces basicola (syn. Thielaviopsis basicola), Ceratocystis smalleyi, two Cercospora beticola strains, Coleophoma cylindrospora, Fusarium fracticaudum, Phialophora cf. hyalina, and Morchella septimelata.</title>
        <authorList>
            <person name="Wingfield B.D."/>
            <person name="Bills G.F."/>
            <person name="Dong Y."/>
            <person name="Huang W."/>
            <person name="Nel W.J."/>
            <person name="Swalarsk-Parry B.S."/>
            <person name="Vaghefi N."/>
            <person name="Wilken P.M."/>
            <person name="An Z."/>
            <person name="de Beer Z.W."/>
            <person name="De Vos L."/>
            <person name="Chen L."/>
            <person name="Duong T.A."/>
            <person name="Gao Y."/>
            <person name="Hammerbacher A."/>
            <person name="Kikkert J.R."/>
            <person name="Li Y."/>
            <person name="Li H."/>
            <person name="Li K."/>
            <person name="Li Q."/>
            <person name="Liu X."/>
            <person name="Ma X."/>
            <person name="Naidoo K."/>
            <person name="Pethybridge S.J."/>
            <person name="Sun J."/>
            <person name="Steenkamp E.T."/>
            <person name="van der Nest M.A."/>
            <person name="van Wyk S."/>
            <person name="Wingfield M.J."/>
            <person name="Xiong C."/>
            <person name="Yue Q."/>
            <person name="Zhang X."/>
        </authorList>
    </citation>
    <scope>NUCLEOTIDE SEQUENCE [LARGE SCALE GENOMIC DNA]</scope>
    <source>
        <strain evidence="2 3">BP 5553</strain>
    </source>
</reference>
<name>A0A370TBP8_9HELO</name>
<feature type="region of interest" description="Disordered" evidence="1">
    <location>
        <begin position="1"/>
        <end position="99"/>
    </location>
</feature>
<dbReference type="EMBL" id="NPIC01000012">
    <property type="protein sequence ID" value="RDL31470.1"/>
    <property type="molecule type" value="Genomic_DNA"/>
</dbReference>
<dbReference type="Proteomes" id="UP000254866">
    <property type="component" value="Unassembled WGS sequence"/>
</dbReference>
<evidence type="ECO:0000256" key="1">
    <source>
        <dbReference type="SAM" id="MobiDB-lite"/>
    </source>
</evidence>
<accession>A0A370TBP8</accession>
<feature type="compositionally biased region" description="Low complexity" evidence="1">
    <location>
        <begin position="1"/>
        <end position="13"/>
    </location>
</feature>
<dbReference type="RefSeq" id="XP_031865601.1">
    <property type="nucleotide sequence ID" value="XM_032018302.1"/>
</dbReference>
<proteinExistence type="predicted"/>
<comment type="caution">
    <text evidence="2">The sequence shown here is derived from an EMBL/GenBank/DDBJ whole genome shotgun (WGS) entry which is preliminary data.</text>
</comment>
<feature type="compositionally biased region" description="Basic and acidic residues" evidence="1">
    <location>
        <begin position="30"/>
        <end position="56"/>
    </location>
</feature>